<evidence type="ECO:0000313" key="6">
    <source>
        <dbReference type="Proteomes" id="UP000252519"/>
    </source>
</evidence>
<reference evidence="5 6" key="1">
    <citation type="submission" date="2014-10" db="EMBL/GenBank/DDBJ databases">
        <title>Draft genome of the hookworm Ancylostoma caninum.</title>
        <authorList>
            <person name="Mitreva M."/>
        </authorList>
    </citation>
    <scope>NUCLEOTIDE SEQUENCE [LARGE SCALE GENOMIC DNA]</scope>
    <source>
        <strain evidence="5 6">Baltimore</strain>
    </source>
</reference>
<evidence type="ECO:0000256" key="1">
    <source>
        <dbReference type="ARBA" id="ARBA00010838"/>
    </source>
</evidence>
<dbReference type="GO" id="GO:0005975">
    <property type="term" value="P:carbohydrate metabolic process"/>
    <property type="evidence" value="ECO:0007669"/>
    <property type="project" value="InterPro"/>
</dbReference>
<keyword evidence="2 5" id="KW-0378">Hydrolase</keyword>
<dbReference type="STRING" id="29170.A0A368GXF2"/>
<dbReference type="AlphaFoldDB" id="A0A368GXF2"/>
<dbReference type="PRINTS" id="PR00131">
    <property type="entry name" value="GLHYDRLASE1"/>
</dbReference>
<proteinExistence type="inferred from homology"/>
<protein>
    <submittedName>
        <fullName evidence="5">Glycosyl hydrolase, family 1</fullName>
    </submittedName>
</protein>
<evidence type="ECO:0000256" key="3">
    <source>
        <dbReference type="ARBA" id="ARBA00023295"/>
    </source>
</evidence>
<dbReference type="Gene3D" id="3.20.20.80">
    <property type="entry name" value="Glycosidases"/>
    <property type="match status" value="1"/>
</dbReference>
<dbReference type="Proteomes" id="UP000252519">
    <property type="component" value="Unassembled WGS sequence"/>
</dbReference>
<dbReference type="SUPFAM" id="SSF51445">
    <property type="entry name" value="(Trans)glycosidases"/>
    <property type="match status" value="1"/>
</dbReference>
<accession>A0A368GXF2</accession>
<dbReference type="InterPro" id="IPR017853">
    <property type="entry name" value="GH"/>
</dbReference>
<dbReference type="EMBL" id="JOJR01000058">
    <property type="protein sequence ID" value="RCN47705.1"/>
    <property type="molecule type" value="Genomic_DNA"/>
</dbReference>
<dbReference type="OrthoDB" id="65569at2759"/>
<name>A0A368GXF2_ANCCA</name>
<sequence length="463" mass="53656">MPFFFEGRGVSTWDVIRKQPGRIADNSPPTQSCDAYEHYKADVQLLKELNVSHYRFSICWTRILPNGTTSNINEKGIAFYRSLIEELKANGIEPIAVLFHADYPFELYQRGGWLNPECIGWYLDFCRLCFERFGDLVKYWISFNEISMHAWCAVTKIEGQPHHSPDTIEHSCPKRKIPYVAAHNMLLAHARAYRIYERDFKRAQNGKFGIVAGGRWCCTFSTSPEDIAAATRALDWAFNWTVSPVFGKNGDYPDGMKERMKLLEETEKQEIMPRFTEEEKMMLKGSADFLGINYYLASEVREGVGPSQMENDTHFDYLDDRWEKISGEGFWLRYAPEGLLHLLKYIKDNYDNVPVLISENGCADIIGKEAQHHDPLSDHHRIRYIKGHIEAVRIALQCGCNVIGYTVWSLLDNFEWDDGFAVRFGLYRLDFDSPQKTRTIKNSGRFLKDFLREVRGLENSEKK</sequence>
<comment type="caution">
    <text evidence="5">The sequence shown here is derived from an EMBL/GenBank/DDBJ whole genome shotgun (WGS) entry which is preliminary data.</text>
</comment>
<keyword evidence="3" id="KW-0326">Glycosidase</keyword>
<keyword evidence="6" id="KW-1185">Reference proteome</keyword>
<evidence type="ECO:0000256" key="4">
    <source>
        <dbReference type="RuleBase" id="RU003690"/>
    </source>
</evidence>
<dbReference type="PANTHER" id="PTHR10353">
    <property type="entry name" value="GLYCOSYL HYDROLASE"/>
    <property type="match status" value="1"/>
</dbReference>
<comment type="similarity">
    <text evidence="1 4">Belongs to the glycosyl hydrolase 1 family.</text>
</comment>
<dbReference type="InterPro" id="IPR001360">
    <property type="entry name" value="Glyco_hydro_1"/>
</dbReference>
<gene>
    <name evidence="5" type="ORF">ANCCAN_06271</name>
</gene>
<organism evidence="5 6">
    <name type="scientific">Ancylostoma caninum</name>
    <name type="common">Dog hookworm</name>
    <dbReference type="NCBI Taxonomy" id="29170"/>
    <lineage>
        <taxon>Eukaryota</taxon>
        <taxon>Metazoa</taxon>
        <taxon>Ecdysozoa</taxon>
        <taxon>Nematoda</taxon>
        <taxon>Chromadorea</taxon>
        <taxon>Rhabditida</taxon>
        <taxon>Rhabditina</taxon>
        <taxon>Rhabditomorpha</taxon>
        <taxon>Strongyloidea</taxon>
        <taxon>Ancylostomatidae</taxon>
        <taxon>Ancylostomatinae</taxon>
        <taxon>Ancylostoma</taxon>
    </lineage>
</organism>
<evidence type="ECO:0000313" key="5">
    <source>
        <dbReference type="EMBL" id="RCN47705.1"/>
    </source>
</evidence>
<dbReference type="GO" id="GO:0008422">
    <property type="term" value="F:beta-glucosidase activity"/>
    <property type="evidence" value="ECO:0007669"/>
    <property type="project" value="TreeGrafter"/>
</dbReference>
<evidence type="ECO:0000256" key="2">
    <source>
        <dbReference type="ARBA" id="ARBA00022801"/>
    </source>
</evidence>
<dbReference type="Pfam" id="PF00232">
    <property type="entry name" value="Glyco_hydro_1"/>
    <property type="match status" value="1"/>
</dbReference>
<dbReference type="PANTHER" id="PTHR10353:SF36">
    <property type="entry name" value="LP05116P"/>
    <property type="match status" value="1"/>
</dbReference>